<dbReference type="InterPro" id="IPR052893">
    <property type="entry name" value="TCS_response_regulator"/>
</dbReference>
<dbReference type="InterPro" id="IPR001789">
    <property type="entry name" value="Sig_transdc_resp-reg_receiver"/>
</dbReference>
<dbReference type="SMART" id="SM00448">
    <property type="entry name" value="REC"/>
    <property type="match status" value="1"/>
</dbReference>
<evidence type="ECO:0000313" key="4">
    <source>
        <dbReference type="Proteomes" id="UP000288102"/>
    </source>
</evidence>
<keyword evidence="4" id="KW-1185">Reference proteome</keyword>
<comment type="caution">
    <text evidence="3">The sequence shown here is derived from an EMBL/GenBank/DDBJ whole genome shotgun (WGS) entry which is preliminary data.</text>
</comment>
<dbReference type="AlphaFoldDB" id="A0A434A5E6"/>
<proteinExistence type="predicted"/>
<dbReference type="PANTHER" id="PTHR44520:SF2">
    <property type="entry name" value="RESPONSE REGULATOR RCP1"/>
    <property type="match status" value="1"/>
</dbReference>
<gene>
    <name evidence="3" type="ORF">D0817_15445</name>
</gene>
<dbReference type="PANTHER" id="PTHR44520">
    <property type="entry name" value="RESPONSE REGULATOR RCP1-RELATED"/>
    <property type="match status" value="1"/>
</dbReference>
<dbReference type="Pfam" id="PF00072">
    <property type="entry name" value="Response_reg"/>
    <property type="match status" value="1"/>
</dbReference>
<dbReference type="InterPro" id="IPR011006">
    <property type="entry name" value="CheY-like_superfamily"/>
</dbReference>
<sequence>MTYKNILQIDDDSDDCELFMEALQAVSSAFCTSVNDPLEALRRLVEKEIQPDVIFLDLNMPIMSGMELLGELKKQELLKDIPVIIFSTSELDSIKREAKDYGAFDFISKPNNFSELKGILRKYTVD</sequence>
<evidence type="ECO:0000259" key="2">
    <source>
        <dbReference type="PROSITE" id="PS50110"/>
    </source>
</evidence>
<evidence type="ECO:0000313" key="3">
    <source>
        <dbReference type="EMBL" id="RUT69628.1"/>
    </source>
</evidence>
<accession>A0A434A5E6</accession>
<feature type="domain" description="Response regulatory" evidence="2">
    <location>
        <begin position="5"/>
        <end position="124"/>
    </location>
</feature>
<organism evidence="3 4">
    <name type="scientific">Flavobacterium cupreum</name>
    <dbReference type="NCBI Taxonomy" id="2133766"/>
    <lineage>
        <taxon>Bacteria</taxon>
        <taxon>Pseudomonadati</taxon>
        <taxon>Bacteroidota</taxon>
        <taxon>Flavobacteriia</taxon>
        <taxon>Flavobacteriales</taxon>
        <taxon>Flavobacteriaceae</taxon>
        <taxon>Flavobacterium</taxon>
    </lineage>
</organism>
<protein>
    <submittedName>
        <fullName evidence="3">Response regulator</fullName>
    </submittedName>
</protein>
<dbReference type="PROSITE" id="PS50110">
    <property type="entry name" value="RESPONSE_REGULATORY"/>
    <property type="match status" value="1"/>
</dbReference>
<dbReference type="Proteomes" id="UP000288102">
    <property type="component" value="Unassembled WGS sequence"/>
</dbReference>
<dbReference type="RefSeq" id="WP_127339242.1">
    <property type="nucleotide sequence ID" value="NZ_QWDM01000009.1"/>
</dbReference>
<name>A0A434A5E6_9FLAO</name>
<reference evidence="4" key="1">
    <citation type="journal article" date="2019" name="Syst. Appl. Microbiol.">
        <title>Flavobacterium circumlabens sp. nov. and Flavobacterium cupreum sp. nov., two psychrotrophic species isolated from Antarctic environmental samples.</title>
        <authorList>
            <person name="Kralova S."/>
            <person name="Busse H.-J."/>
            <person name="Svec P."/>
            <person name="Maslanova I."/>
            <person name="Stankova E."/>
            <person name="Bartak M."/>
            <person name="Sedlacek I."/>
        </authorList>
    </citation>
    <scope>NUCLEOTIDE SEQUENCE [LARGE SCALE GENOMIC DNA]</scope>
    <source>
        <strain evidence="4">CCM 8825</strain>
    </source>
</reference>
<dbReference type="SUPFAM" id="SSF52172">
    <property type="entry name" value="CheY-like"/>
    <property type="match status" value="1"/>
</dbReference>
<dbReference type="EMBL" id="QWDM01000009">
    <property type="protein sequence ID" value="RUT69628.1"/>
    <property type="molecule type" value="Genomic_DNA"/>
</dbReference>
<evidence type="ECO:0000256" key="1">
    <source>
        <dbReference type="PROSITE-ProRule" id="PRU00169"/>
    </source>
</evidence>
<keyword evidence="1" id="KW-0597">Phosphoprotein</keyword>
<feature type="modified residue" description="4-aspartylphosphate" evidence="1">
    <location>
        <position position="57"/>
    </location>
</feature>
<dbReference type="GO" id="GO:0000160">
    <property type="term" value="P:phosphorelay signal transduction system"/>
    <property type="evidence" value="ECO:0007669"/>
    <property type="project" value="InterPro"/>
</dbReference>
<dbReference type="OrthoDB" id="9789181at2"/>
<dbReference type="Gene3D" id="3.40.50.2300">
    <property type="match status" value="1"/>
</dbReference>